<organism evidence="2 3">
    <name type="scientific">Paraburkholderia fungorum</name>
    <dbReference type="NCBI Taxonomy" id="134537"/>
    <lineage>
        <taxon>Bacteria</taxon>
        <taxon>Pseudomonadati</taxon>
        <taxon>Pseudomonadota</taxon>
        <taxon>Betaproteobacteria</taxon>
        <taxon>Burkholderiales</taxon>
        <taxon>Burkholderiaceae</taxon>
        <taxon>Paraburkholderia</taxon>
    </lineage>
</organism>
<reference evidence="2" key="1">
    <citation type="submission" date="2022-08" db="EMBL/GenBank/DDBJ databases">
        <authorList>
            <person name="Kim S.-J."/>
        </authorList>
    </citation>
    <scope>NUCLEOTIDE SEQUENCE</scope>
    <source>
        <strain evidence="2">KJ</strain>
    </source>
</reference>
<dbReference type="InterPro" id="IPR000120">
    <property type="entry name" value="Amidase"/>
</dbReference>
<dbReference type="InterPro" id="IPR020556">
    <property type="entry name" value="Amidase_CS"/>
</dbReference>
<dbReference type="EMBL" id="JANSLM010000020">
    <property type="protein sequence ID" value="MDT8842941.1"/>
    <property type="molecule type" value="Genomic_DNA"/>
</dbReference>
<dbReference type="InterPro" id="IPR023631">
    <property type="entry name" value="Amidase_dom"/>
</dbReference>
<dbReference type="RefSeq" id="WP_106356774.1">
    <property type="nucleotide sequence ID" value="NZ_JANSLM010000020.1"/>
</dbReference>
<dbReference type="Proteomes" id="UP001246473">
    <property type="component" value="Unassembled WGS sequence"/>
</dbReference>
<dbReference type="PROSITE" id="PS00571">
    <property type="entry name" value="AMIDASES"/>
    <property type="match status" value="1"/>
</dbReference>
<dbReference type="PANTHER" id="PTHR11895:SF151">
    <property type="entry name" value="GLUTAMYL-TRNA(GLN) AMIDOTRANSFERASE SUBUNIT A"/>
    <property type="match status" value="1"/>
</dbReference>
<dbReference type="Pfam" id="PF01425">
    <property type="entry name" value="Amidase"/>
    <property type="match status" value="1"/>
</dbReference>
<comment type="caution">
    <text evidence="2">The sequence shown here is derived from an EMBL/GenBank/DDBJ whole genome shotgun (WGS) entry which is preliminary data.</text>
</comment>
<dbReference type="Gene3D" id="3.90.1300.10">
    <property type="entry name" value="Amidase signature (AS) domain"/>
    <property type="match status" value="1"/>
</dbReference>
<evidence type="ECO:0000259" key="1">
    <source>
        <dbReference type="Pfam" id="PF01425"/>
    </source>
</evidence>
<feature type="domain" description="Amidase" evidence="1">
    <location>
        <begin position="17"/>
        <end position="363"/>
    </location>
</feature>
<protein>
    <submittedName>
        <fullName evidence="2">Amidase</fullName>
    </submittedName>
</protein>
<dbReference type="SUPFAM" id="SSF75304">
    <property type="entry name" value="Amidase signature (AS) enzymes"/>
    <property type="match status" value="1"/>
</dbReference>
<name>A0AAP5QEW7_9BURK</name>
<evidence type="ECO:0000313" key="2">
    <source>
        <dbReference type="EMBL" id="MDT8842941.1"/>
    </source>
</evidence>
<dbReference type="AlphaFoldDB" id="A0AAP5QEW7"/>
<proteinExistence type="predicted"/>
<sequence>MNEFIQTLSLGGTGPSIAIKDTIDIAGYATTAASRALADTPAANQHAEVVARLLDAGWHIVGKANMHELAFGMTGINDYTGTPQNPQDAARIPGGSSSGSAAAVGLKLADAALGTDTGGSIRGPAACCGVIGLKPTYGRVSRRGVAPRESTLDCVGPFARDMRMIVAAMQAITANFDLQAALAPQTGVCNVGIVQVDATPAILSAVARAANQAGCNARTVELTGFAEAFEAGLAIINVETSQAFGHLVASGKLGADLDARLRAAAKTTSAQRDAAESVRRQFTAAVDHALESVDVLILPTLPALPITLAEARSGTSVIGMSSLIRPFNLSGHPALSLPLPVDGSPLKAGLQIVGRKGADEQVCAIAARFEAALAA</sequence>
<dbReference type="GO" id="GO:0003824">
    <property type="term" value="F:catalytic activity"/>
    <property type="evidence" value="ECO:0007669"/>
    <property type="project" value="InterPro"/>
</dbReference>
<gene>
    <name evidence="2" type="ORF">ParKJ_36500</name>
</gene>
<evidence type="ECO:0000313" key="3">
    <source>
        <dbReference type="Proteomes" id="UP001246473"/>
    </source>
</evidence>
<dbReference type="PANTHER" id="PTHR11895">
    <property type="entry name" value="TRANSAMIDASE"/>
    <property type="match status" value="1"/>
</dbReference>
<accession>A0AAP5QEW7</accession>
<dbReference type="InterPro" id="IPR036928">
    <property type="entry name" value="AS_sf"/>
</dbReference>